<gene>
    <name evidence="2" type="ORF">PPENT_87.1.T0330017</name>
</gene>
<feature type="coiled-coil region" evidence="1">
    <location>
        <begin position="268"/>
        <end position="317"/>
    </location>
</feature>
<keyword evidence="3" id="KW-1185">Reference proteome</keyword>
<dbReference type="OrthoDB" id="2019833at2759"/>
<evidence type="ECO:0000256" key="1">
    <source>
        <dbReference type="SAM" id="Coils"/>
    </source>
</evidence>
<reference evidence="2" key="1">
    <citation type="submission" date="2021-01" db="EMBL/GenBank/DDBJ databases">
        <authorList>
            <consortium name="Genoscope - CEA"/>
            <person name="William W."/>
        </authorList>
    </citation>
    <scope>NUCLEOTIDE SEQUENCE</scope>
</reference>
<organism evidence="2 3">
    <name type="scientific">Paramecium pentaurelia</name>
    <dbReference type="NCBI Taxonomy" id="43138"/>
    <lineage>
        <taxon>Eukaryota</taxon>
        <taxon>Sar</taxon>
        <taxon>Alveolata</taxon>
        <taxon>Ciliophora</taxon>
        <taxon>Intramacronucleata</taxon>
        <taxon>Oligohymenophorea</taxon>
        <taxon>Peniculida</taxon>
        <taxon>Parameciidae</taxon>
        <taxon>Paramecium</taxon>
    </lineage>
</organism>
<comment type="caution">
    <text evidence="2">The sequence shown here is derived from an EMBL/GenBank/DDBJ whole genome shotgun (WGS) entry which is preliminary data.</text>
</comment>
<feature type="coiled-coil region" evidence="1">
    <location>
        <begin position="471"/>
        <end position="498"/>
    </location>
</feature>
<evidence type="ECO:0000313" key="2">
    <source>
        <dbReference type="EMBL" id="CAD8159221.1"/>
    </source>
</evidence>
<keyword evidence="1" id="KW-0175">Coiled coil</keyword>
<feature type="coiled-coil region" evidence="1">
    <location>
        <begin position="530"/>
        <end position="647"/>
    </location>
</feature>
<sequence length="833" mass="99150">MNILKQTQKQETQSQETICQIHNLDLIAVDLDLSDQAQIKFFCGKCLVDKINNNKLTTIEQSKERIQQIKGQQQDIKIKENQARLNYYKNILDQIMDFKRFVDDTLEKMYKQIQQYMYPIQKEKQELQEYEYQLNYFEDIRNLSELYSQDEQKSQKLIQDINFIDEIQRQFELLFTSSEYFQTLDTFKNTRETIKDIMENNIIELLPLLITKNDSKTPSLSRICFNHKKEIIMIDMDSQNKNIEDRFVCVDCISENPLIKYQTIENVNKQWKEYSSESEKKLQKYKKENRVKKLELLNQIAQMRKNYNKKLNEISEKLIVEQYLCLNKTKESNQIKKNSIQTLNDQQLLKDLTQLIENQNGKEVESQIQIMTNLKNKDGNFKKDIEYHLESLKQYDQQDIQQSLDILKENSIQKTLILKLSGQIEQFKTYQQTEQNQKDQIILIKELQEFIDSANQCEYQLNLFHQIISIYQQHVQKIEQIQQNISLKQKDLVNNQEQPNFYDLNLSKIFNEYVNSFHNNSNQLKKYCNIQQLEKDLIKLAESNTNLEIDKNNQINSMQQQFNQELIDINGKLKQMEIECKNAKEQFEQATQEIINLKYLQEQEKIKIIRQSEEKQNQLRQEFSQKISEKELKLQEVTLKLEEIYKNKLQEDKLKKFELEEYQKSLTFSKTLKHNNCLLSDGGKVISEIINDGNSYYCFCNQAIPKTRKIQFAFQILSGSKFRFGIGLKDIVQKNNYMNCFQFGYGAYFIDESGKTCSHHIKDEHDKNLSFKFQPNDIIIIEVCIEQKFIKFSRLNYPEITVLQIDTAQELYPCLGGINFKIKIMDKVPVQLS</sequence>
<evidence type="ECO:0008006" key="4">
    <source>
        <dbReference type="Google" id="ProtNLM"/>
    </source>
</evidence>
<dbReference type="EMBL" id="CAJJDO010000033">
    <property type="protein sequence ID" value="CAD8159221.1"/>
    <property type="molecule type" value="Genomic_DNA"/>
</dbReference>
<name>A0A8S1TZV7_9CILI</name>
<proteinExistence type="predicted"/>
<dbReference type="AlphaFoldDB" id="A0A8S1TZV7"/>
<dbReference type="Proteomes" id="UP000689195">
    <property type="component" value="Unassembled WGS sequence"/>
</dbReference>
<evidence type="ECO:0000313" key="3">
    <source>
        <dbReference type="Proteomes" id="UP000689195"/>
    </source>
</evidence>
<accession>A0A8S1TZV7</accession>
<protein>
    <recommendedName>
        <fullName evidence="4">SPRY domain-containing protein</fullName>
    </recommendedName>
</protein>